<dbReference type="InterPro" id="IPR005545">
    <property type="entry name" value="YCII"/>
</dbReference>
<evidence type="ECO:0000259" key="2">
    <source>
        <dbReference type="Pfam" id="PF03795"/>
    </source>
</evidence>
<protein>
    <recommendedName>
        <fullName evidence="2">YCII-related domain-containing protein</fullName>
    </recommendedName>
</protein>
<evidence type="ECO:0000313" key="3">
    <source>
        <dbReference type="EMBL" id="MBU3067568.1"/>
    </source>
</evidence>
<dbReference type="InterPro" id="IPR011008">
    <property type="entry name" value="Dimeric_a/b-barrel"/>
</dbReference>
<gene>
    <name evidence="3" type="ORF">KO481_39365</name>
</gene>
<name>A0ABS6BBQ8_9NOCA</name>
<accession>A0ABS6BBQ8</accession>
<dbReference type="Gene3D" id="3.30.70.1060">
    <property type="entry name" value="Dimeric alpha+beta barrel"/>
    <property type="match status" value="1"/>
</dbReference>
<organism evidence="3 4">
    <name type="scientific">Nocardia albiluteola</name>
    <dbReference type="NCBI Taxonomy" id="2842303"/>
    <lineage>
        <taxon>Bacteria</taxon>
        <taxon>Bacillati</taxon>
        <taxon>Actinomycetota</taxon>
        <taxon>Actinomycetes</taxon>
        <taxon>Mycobacteriales</taxon>
        <taxon>Nocardiaceae</taxon>
        <taxon>Nocardia</taxon>
    </lineage>
</organism>
<reference evidence="3 4" key="1">
    <citation type="submission" date="2021-06" db="EMBL/GenBank/DDBJ databases">
        <title>Actinomycetes sequencing.</title>
        <authorList>
            <person name="Shan Q."/>
        </authorList>
    </citation>
    <scope>NUCLEOTIDE SEQUENCE [LARGE SCALE GENOMIC DNA]</scope>
    <source>
        <strain evidence="3 4">NEAU-G5</strain>
    </source>
</reference>
<comment type="caution">
    <text evidence="3">The sequence shown here is derived from an EMBL/GenBank/DDBJ whole genome shotgun (WGS) entry which is preliminary data.</text>
</comment>
<dbReference type="EMBL" id="JAHKNI010000023">
    <property type="protein sequence ID" value="MBU3067568.1"/>
    <property type="molecule type" value="Genomic_DNA"/>
</dbReference>
<feature type="domain" description="YCII-related" evidence="2">
    <location>
        <begin position="1"/>
        <end position="81"/>
    </location>
</feature>
<comment type="similarity">
    <text evidence="1">Belongs to the YciI family.</text>
</comment>
<sequence>MFVVILTYTADLETIDSLIPEHGAWLDANYAAGVFVASGRRVPRTGGVILADVGSRAQLDAVLKQDPFGVAGAATYEVVEFVPTKTAPALAYLARENA</sequence>
<keyword evidence="4" id="KW-1185">Reference proteome</keyword>
<dbReference type="PANTHER" id="PTHR37828">
    <property type="entry name" value="GSR2449 PROTEIN"/>
    <property type="match status" value="1"/>
</dbReference>
<dbReference type="Proteomes" id="UP000733379">
    <property type="component" value="Unassembled WGS sequence"/>
</dbReference>
<dbReference type="RefSeq" id="WP_215923651.1">
    <property type="nucleotide sequence ID" value="NZ_JAHKNI010000023.1"/>
</dbReference>
<evidence type="ECO:0000313" key="4">
    <source>
        <dbReference type="Proteomes" id="UP000733379"/>
    </source>
</evidence>
<proteinExistence type="inferred from homology"/>
<evidence type="ECO:0000256" key="1">
    <source>
        <dbReference type="ARBA" id="ARBA00007689"/>
    </source>
</evidence>
<dbReference type="PANTHER" id="PTHR37828:SF1">
    <property type="entry name" value="YCII-RELATED DOMAIN-CONTAINING PROTEIN"/>
    <property type="match status" value="1"/>
</dbReference>
<dbReference type="Pfam" id="PF03795">
    <property type="entry name" value="YCII"/>
    <property type="match status" value="1"/>
</dbReference>
<dbReference type="SUPFAM" id="SSF54909">
    <property type="entry name" value="Dimeric alpha+beta barrel"/>
    <property type="match status" value="1"/>
</dbReference>